<evidence type="ECO:0000256" key="4">
    <source>
        <dbReference type="ARBA" id="ARBA00022461"/>
    </source>
</evidence>
<keyword evidence="7" id="KW-0915">Sodium</keyword>
<dbReference type="GO" id="GO:0005272">
    <property type="term" value="F:sodium channel activity"/>
    <property type="evidence" value="ECO:0007669"/>
    <property type="project" value="UniProtKB-KW"/>
</dbReference>
<keyword evidence="9" id="KW-0472">Membrane</keyword>
<comment type="subcellular location">
    <subcellularLocation>
        <location evidence="1">Membrane</location>
        <topology evidence="1">Multi-pass membrane protein</topology>
    </subcellularLocation>
</comment>
<reference evidence="13 14" key="1">
    <citation type="submission" date="2024-07" db="EMBL/GenBank/DDBJ databases">
        <title>Chromosome-level genome assembly of the water stick insect Ranatra chinensis (Heteroptera: Nepidae).</title>
        <authorList>
            <person name="Liu X."/>
        </authorList>
    </citation>
    <scope>NUCLEOTIDE SEQUENCE [LARGE SCALE GENOMIC DNA]</scope>
    <source>
        <strain evidence="13">Cailab_2021Rc</strain>
        <tissue evidence="13">Muscle</tissue>
    </source>
</reference>
<keyword evidence="4 12" id="KW-0894">Sodium channel</keyword>
<evidence type="ECO:0000256" key="5">
    <source>
        <dbReference type="ARBA" id="ARBA00022692"/>
    </source>
</evidence>
<dbReference type="InterPro" id="IPR001873">
    <property type="entry name" value="ENaC"/>
</dbReference>
<evidence type="ECO:0000256" key="3">
    <source>
        <dbReference type="ARBA" id="ARBA00022448"/>
    </source>
</evidence>
<name>A0ABD0Y717_9HEMI</name>
<evidence type="ECO:0000256" key="12">
    <source>
        <dbReference type="RuleBase" id="RU000679"/>
    </source>
</evidence>
<evidence type="ECO:0000256" key="6">
    <source>
        <dbReference type="ARBA" id="ARBA00022989"/>
    </source>
</evidence>
<evidence type="ECO:0000256" key="8">
    <source>
        <dbReference type="ARBA" id="ARBA00023065"/>
    </source>
</evidence>
<accession>A0ABD0Y717</accession>
<dbReference type="AlphaFoldDB" id="A0ABD0Y717"/>
<evidence type="ECO:0000256" key="1">
    <source>
        <dbReference type="ARBA" id="ARBA00004141"/>
    </source>
</evidence>
<keyword evidence="5 12" id="KW-0812">Transmembrane</keyword>
<evidence type="ECO:0000313" key="13">
    <source>
        <dbReference type="EMBL" id="KAL1123185.1"/>
    </source>
</evidence>
<proteinExistence type="inferred from homology"/>
<evidence type="ECO:0000256" key="7">
    <source>
        <dbReference type="ARBA" id="ARBA00023053"/>
    </source>
</evidence>
<sequence>MTGIGCKLLKSSSSGRGTGLEIFLSKFNESDVQVNNVAEFPEAGMGILVPMGHRSKMVSTVKLTLTESSPQIQSLPMEKRGCYFKGEYTLRITTEYTFKNCLIQCRMDFIKSICGCLPYYFNEGF</sequence>
<evidence type="ECO:0000256" key="2">
    <source>
        <dbReference type="ARBA" id="ARBA00007193"/>
    </source>
</evidence>
<organism evidence="13 14">
    <name type="scientific">Ranatra chinensis</name>
    <dbReference type="NCBI Taxonomy" id="642074"/>
    <lineage>
        <taxon>Eukaryota</taxon>
        <taxon>Metazoa</taxon>
        <taxon>Ecdysozoa</taxon>
        <taxon>Arthropoda</taxon>
        <taxon>Hexapoda</taxon>
        <taxon>Insecta</taxon>
        <taxon>Pterygota</taxon>
        <taxon>Neoptera</taxon>
        <taxon>Paraneoptera</taxon>
        <taxon>Hemiptera</taxon>
        <taxon>Heteroptera</taxon>
        <taxon>Panheteroptera</taxon>
        <taxon>Nepomorpha</taxon>
        <taxon>Nepidae</taxon>
        <taxon>Ranatrinae</taxon>
        <taxon>Ranatra</taxon>
    </lineage>
</organism>
<comment type="similarity">
    <text evidence="2 12">Belongs to the amiloride-sensitive sodium channel (TC 1.A.6) family.</text>
</comment>
<dbReference type="Gene3D" id="1.10.287.820">
    <property type="entry name" value="Acid-sensing ion channel domain"/>
    <property type="match status" value="1"/>
</dbReference>
<keyword evidence="11 12" id="KW-0407">Ion channel</keyword>
<dbReference type="Proteomes" id="UP001558652">
    <property type="component" value="Unassembled WGS sequence"/>
</dbReference>
<dbReference type="GO" id="GO:0016020">
    <property type="term" value="C:membrane"/>
    <property type="evidence" value="ECO:0007669"/>
    <property type="project" value="UniProtKB-SubCell"/>
</dbReference>
<keyword evidence="8 12" id="KW-0406">Ion transport</keyword>
<keyword evidence="6" id="KW-1133">Transmembrane helix</keyword>
<evidence type="ECO:0000256" key="10">
    <source>
        <dbReference type="ARBA" id="ARBA00023201"/>
    </source>
</evidence>
<keyword evidence="3 12" id="KW-0813">Transport</keyword>
<evidence type="ECO:0000256" key="11">
    <source>
        <dbReference type="ARBA" id="ARBA00023303"/>
    </source>
</evidence>
<comment type="caution">
    <text evidence="13">The sequence shown here is derived from an EMBL/GenBank/DDBJ whole genome shotgun (WGS) entry which is preliminary data.</text>
</comment>
<evidence type="ECO:0000313" key="14">
    <source>
        <dbReference type="Proteomes" id="UP001558652"/>
    </source>
</evidence>
<protein>
    <submittedName>
        <fullName evidence="13">Uncharacterized protein</fullName>
    </submittedName>
</protein>
<evidence type="ECO:0000256" key="9">
    <source>
        <dbReference type="ARBA" id="ARBA00023136"/>
    </source>
</evidence>
<dbReference type="EMBL" id="JBFDAA010000012">
    <property type="protein sequence ID" value="KAL1123185.1"/>
    <property type="molecule type" value="Genomic_DNA"/>
</dbReference>
<dbReference type="Pfam" id="PF00858">
    <property type="entry name" value="ASC"/>
    <property type="match status" value="1"/>
</dbReference>
<keyword evidence="10 12" id="KW-0739">Sodium transport</keyword>
<keyword evidence="14" id="KW-1185">Reference proteome</keyword>
<gene>
    <name evidence="13" type="ORF">AAG570_002272</name>
</gene>